<reference evidence="2" key="1">
    <citation type="submission" date="2022-07" db="EMBL/GenBank/DDBJ databases">
        <title>Evaluation of T. orientalis genome assembly methods using nanopore sequencing and analysis of variation between genomes.</title>
        <authorList>
            <person name="Yam J."/>
            <person name="Micallef M.L."/>
            <person name="Liu M."/>
            <person name="Djordjevic S.P."/>
            <person name="Bogema D.R."/>
            <person name="Jenkins C."/>
        </authorList>
    </citation>
    <scope>NUCLEOTIDE SEQUENCE</scope>
    <source>
        <strain evidence="2">Fish Creek</strain>
    </source>
</reference>
<dbReference type="GO" id="GO:0005737">
    <property type="term" value="C:cytoplasm"/>
    <property type="evidence" value="ECO:0007669"/>
    <property type="project" value="InterPro"/>
</dbReference>
<dbReference type="PANTHER" id="PTHR12298:SF4">
    <property type="entry name" value="PROGRAMMED CELL DEATH PROTEIN 2"/>
    <property type="match status" value="1"/>
</dbReference>
<dbReference type="Proteomes" id="UP000244803">
    <property type="component" value="Chromosome 1"/>
</dbReference>
<dbReference type="InterPro" id="IPR007320">
    <property type="entry name" value="PDCD2_C"/>
</dbReference>
<dbReference type="OrthoDB" id="443682at2759"/>
<sequence length="378" mass="43862">MDSLDQENVELFATLSKTEPWRLQRHYFPSKLGGFPSWLDPVHLPSESELKCDECLSILTFVLQVYAPDELCEDDMAFHRTVFLFVCQPCGNRWKAFRSQLPRKNDYYDFHPLEDNITVADSEIVKRCCLACGLPSEKVAKEPVQELTSMKIQLMDDAEHRELHERCKIAVIHKTLKATLEEWNLNICEGEIPVTGDYLSHEKLLYKKYLMEKKSNGDIMDESEEQAFESIQEENMVMDKSFKKFCKKTTPYEVLYYSREGEPLWLSDKTKRPVIAGIEKTMEPKSEDSSADESDTGHIVDELEQTIIPMCENCGSVRSFEFQVLPQILHYLNSDRIDFGSISVYTCSKSCKIENKYQKEVVFMEKDYSLIPKKTIIN</sequence>
<feature type="domain" description="Programmed cell death protein 2 C-terminal" evidence="1">
    <location>
        <begin position="239"/>
        <end position="364"/>
    </location>
</feature>
<evidence type="ECO:0000313" key="3">
    <source>
        <dbReference type="Proteomes" id="UP000244803"/>
    </source>
</evidence>
<gene>
    <name evidence="2" type="ORF">MACJ_000870</name>
</gene>
<dbReference type="Pfam" id="PF04194">
    <property type="entry name" value="PDCD2_C"/>
    <property type="match status" value="1"/>
</dbReference>
<dbReference type="PANTHER" id="PTHR12298">
    <property type="entry name" value="PCDC2 PROGRAMMED CELL DEATH PROTEIN 2 -RELATED"/>
    <property type="match status" value="1"/>
</dbReference>
<organism evidence="2 3">
    <name type="scientific">Theileria orientalis</name>
    <dbReference type="NCBI Taxonomy" id="68886"/>
    <lineage>
        <taxon>Eukaryota</taxon>
        <taxon>Sar</taxon>
        <taxon>Alveolata</taxon>
        <taxon>Apicomplexa</taxon>
        <taxon>Aconoidasida</taxon>
        <taxon>Piroplasmida</taxon>
        <taxon>Theileriidae</taxon>
        <taxon>Theileria</taxon>
    </lineage>
</organism>
<dbReference type="AlphaFoldDB" id="A0A976QS17"/>
<dbReference type="EMBL" id="CP056065">
    <property type="protein sequence ID" value="UKJ88426.2"/>
    <property type="molecule type" value="Genomic_DNA"/>
</dbReference>
<evidence type="ECO:0000259" key="1">
    <source>
        <dbReference type="Pfam" id="PF04194"/>
    </source>
</evidence>
<protein>
    <submittedName>
        <fullName evidence="2">Apoptosis regulatory protein</fullName>
    </submittedName>
</protein>
<accession>A0A976QS17</accession>
<name>A0A976QS17_THEOR</name>
<evidence type="ECO:0000313" key="2">
    <source>
        <dbReference type="EMBL" id="UKJ88426.2"/>
    </source>
</evidence>
<proteinExistence type="predicted"/>